<gene>
    <name evidence="9" type="primary">plsC</name>
    <name evidence="9" type="ORF">GOOTI_162_00150</name>
</gene>
<organism evidence="9 10">
    <name type="scientific">Gordonia otitidis (strain DSM 44809 / CCUG 52243 / JCM 12355 / NBRC 100426 / IFM 10032)</name>
    <dbReference type="NCBI Taxonomy" id="1108044"/>
    <lineage>
        <taxon>Bacteria</taxon>
        <taxon>Bacillati</taxon>
        <taxon>Actinomycetota</taxon>
        <taxon>Actinomycetes</taxon>
        <taxon>Mycobacteriales</taxon>
        <taxon>Gordoniaceae</taxon>
        <taxon>Gordonia</taxon>
    </lineage>
</organism>
<feature type="transmembrane region" description="Helical" evidence="7">
    <location>
        <begin position="78"/>
        <end position="98"/>
    </location>
</feature>
<comment type="caution">
    <text evidence="9">The sequence shown here is derived from an EMBL/GenBank/DDBJ whole genome shotgun (WGS) entry which is preliminary data.</text>
</comment>
<dbReference type="OrthoDB" id="5184723at2"/>
<dbReference type="EMBL" id="BAFB01000162">
    <property type="protein sequence ID" value="GAB35424.1"/>
    <property type="molecule type" value="Genomic_DNA"/>
</dbReference>
<protein>
    <submittedName>
        <fullName evidence="9">1-acylglycerol-3-phosphate O-acyltransferase</fullName>
    </submittedName>
</protein>
<dbReference type="AlphaFoldDB" id="H5TPL6"/>
<evidence type="ECO:0000256" key="1">
    <source>
        <dbReference type="ARBA" id="ARBA00005189"/>
    </source>
</evidence>
<feature type="region of interest" description="Disordered" evidence="6">
    <location>
        <begin position="1"/>
        <end position="38"/>
    </location>
</feature>
<keyword evidence="5" id="KW-0012">Acyltransferase</keyword>
<evidence type="ECO:0000259" key="8">
    <source>
        <dbReference type="SMART" id="SM00563"/>
    </source>
</evidence>
<accession>H5TPL6</accession>
<evidence type="ECO:0000313" key="9">
    <source>
        <dbReference type="EMBL" id="GAB35424.1"/>
    </source>
</evidence>
<keyword evidence="3" id="KW-0808">Transferase</keyword>
<dbReference type="RefSeq" id="WP_007239636.1">
    <property type="nucleotide sequence ID" value="NZ_BAFB01000162.1"/>
</dbReference>
<feature type="compositionally biased region" description="Pro residues" evidence="6">
    <location>
        <begin position="10"/>
        <end position="29"/>
    </location>
</feature>
<feature type="domain" description="Phospholipid/glycerol acyltransferase" evidence="8">
    <location>
        <begin position="136"/>
        <end position="248"/>
    </location>
</feature>
<dbReference type="STRING" id="1108044.GOOTI_162_00150"/>
<keyword evidence="7" id="KW-1133">Transmembrane helix</keyword>
<keyword evidence="2" id="KW-0444">Lipid biosynthesis</keyword>
<comment type="pathway">
    <text evidence="1">Lipid metabolism.</text>
</comment>
<evidence type="ECO:0000256" key="7">
    <source>
        <dbReference type="SAM" id="Phobius"/>
    </source>
</evidence>
<name>H5TPL6_GORO1</name>
<dbReference type="InterPro" id="IPR002123">
    <property type="entry name" value="Plipid/glycerol_acylTrfase"/>
</dbReference>
<dbReference type="SMART" id="SM00563">
    <property type="entry name" value="PlsC"/>
    <property type="match status" value="1"/>
</dbReference>
<dbReference type="GO" id="GO:0006654">
    <property type="term" value="P:phosphatidic acid biosynthetic process"/>
    <property type="evidence" value="ECO:0007669"/>
    <property type="project" value="TreeGrafter"/>
</dbReference>
<evidence type="ECO:0000256" key="3">
    <source>
        <dbReference type="ARBA" id="ARBA00022679"/>
    </source>
</evidence>
<dbReference type="Pfam" id="PF01553">
    <property type="entry name" value="Acyltransferase"/>
    <property type="match status" value="1"/>
</dbReference>
<keyword evidence="7" id="KW-0472">Membrane</keyword>
<evidence type="ECO:0000256" key="2">
    <source>
        <dbReference type="ARBA" id="ARBA00022516"/>
    </source>
</evidence>
<evidence type="ECO:0000256" key="4">
    <source>
        <dbReference type="ARBA" id="ARBA00023098"/>
    </source>
</evidence>
<keyword evidence="7" id="KW-0812">Transmembrane</keyword>
<keyword evidence="10" id="KW-1185">Reference proteome</keyword>
<evidence type="ECO:0000256" key="6">
    <source>
        <dbReference type="SAM" id="MobiDB-lite"/>
    </source>
</evidence>
<sequence length="314" mass="33657">MTAATIIPVPTLPDTPTPPAPLSPTPVPSALPGVSVEHGASSDEDVRHAWFPASPCGDECHADDARATANMLTVVTRVVLLAASTTLFLLTGSLVAFLPRLLRRAYIRTSARTLLWSLGIRVVIDDRRPFATNTRGLVVANHISYLDILAVAVVNPARFVAKCDVMSMPVVSTLARRLGIISIDRGSLRALPATVHRAVTELQADNSVAVFPEGTTWCGRARGDFRPAFFQAAIDAGVPVIPLHVEFTVSGTVTTAAGFIGDDSPADTLRRVLRTRGLAVRIRVHESQLPRSDRRELADRCAELVGGPVGHLHR</sequence>
<reference evidence="9" key="1">
    <citation type="submission" date="2012-02" db="EMBL/GenBank/DDBJ databases">
        <title>Whole genome shotgun sequence of Gordonia otitidis NBRC 100426.</title>
        <authorList>
            <person name="Yoshida I."/>
            <person name="Hosoyama A."/>
            <person name="Tsuchikane K."/>
            <person name="Katsumata H."/>
            <person name="Yamazaki S."/>
            <person name="Fujita N."/>
        </authorList>
    </citation>
    <scope>NUCLEOTIDE SEQUENCE [LARGE SCALE GENOMIC DNA]</scope>
    <source>
        <strain evidence="9">NBRC 100426</strain>
    </source>
</reference>
<evidence type="ECO:0000256" key="5">
    <source>
        <dbReference type="ARBA" id="ARBA00023315"/>
    </source>
</evidence>
<dbReference type="CDD" id="cd07989">
    <property type="entry name" value="LPLAT_AGPAT-like"/>
    <property type="match status" value="1"/>
</dbReference>
<dbReference type="PANTHER" id="PTHR10434:SF64">
    <property type="entry name" value="1-ACYL-SN-GLYCEROL-3-PHOSPHATE ACYLTRANSFERASE-RELATED"/>
    <property type="match status" value="1"/>
</dbReference>
<dbReference type="Proteomes" id="UP000005038">
    <property type="component" value="Unassembled WGS sequence"/>
</dbReference>
<dbReference type="SUPFAM" id="SSF69593">
    <property type="entry name" value="Glycerol-3-phosphate (1)-acyltransferase"/>
    <property type="match status" value="1"/>
</dbReference>
<proteinExistence type="predicted"/>
<evidence type="ECO:0000313" key="10">
    <source>
        <dbReference type="Proteomes" id="UP000005038"/>
    </source>
</evidence>
<dbReference type="GO" id="GO:0003841">
    <property type="term" value="F:1-acylglycerol-3-phosphate O-acyltransferase activity"/>
    <property type="evidence" value="ECO:0007669"/>
    <property type="project" value="TreeGrafter"/>
</dbReference>
<keyword evidence="4" id="KW-0443">Lipid metabolism</keyword>
<dbReference type="PANTHER" id="PTHR10434">
    <property type="entry name" value="1-ACYL-SN-GLYCEROL-3-PHOSPHATE ACYLTRANSFERASE"/>
    <property type="match status" value="1"/>
</dbReference>